<comment type="caution">
    <text evidence="2">The sequence shown here is derived from an EMBL/GenBank/DDBJ whole genome shotgun (WGS) entry which is preliminary data.</text>
</comment>
<sequence>MFELKTKENESLINRVKSDLENQLLDLQQEKATLQQRYDNLIEEKDSLQFNAQQQLETIHRITEELKQSQNENNSLKTELNALKETLVAKVNTHKEFQEKTEKKIEELSNLIVVKTECANAHILEIDKLKGEIQSLQGKLSEIQLHFKKQKDTIKDLTESLNMLNEKFTTTQQELQIKNEAIIHLNAEVEKFRDSVHDKEQQLQTLKKHALTDLEKQIIEKSEALDNQKKIYEQDIFMVKSHLSETKKLFEAKVSLIVDLEERISSLKNETLEKDKEISRWIGSCEDLKKNFRGRKKATFKQDCST</sequence>
<dbReference type="VEuPathDB" id="AmoebaDB:FDP41_006040"/>
<dbReference type="RefSeq" id="XP_044559648.1">
    <property type="nucleotide sequence ID" value="XM_044709632.1"/>
</dbReference>
<dbReference type="OMA" id="RQEMSLE"/>
<dbReference type="GeneID" id="68113258"/>
<dbReference type="OrthoDB" id="9451547at2759"/>
<reference evidence="2 3" key="1">
    <citation type="journal article" date="2019" name="Sci. Rep.">
        <title>Nanopore sequencing improves the draft genome of the human pathogenic amoeba Naegleria fowleri.</title>
        <authorList>
            <person name="Liechti N."/>
            <person name="Schurch N."/>
            <person name="Bruggmann R."/>
            <person name="Wittwer M."/>
        </authorList>
    </citation>
    <scope>NUCLEOTIDE SEQUENCE [LARGE SCALE GENOMIC DNA]</scope>
    <source>
        <strain evidence="2 3">ATCC 30894</strain>
    </source>
</reference>
<dbReference type="VEuPathDB" id="AmoebaDB:NF0015340"/>
<proteinExistence type="predicted"/>
<evidence type="ECO:0000313" key="3">
    <source>
        <dbReference type="Proteomes" id="UP000444721"/>
    </source>
</evidence>
<name>A0A6A5BMY9_NAEFO</name>
<evidence type="ECO:0000256" key="1">
    <source>
        <dbReference type="SAM" id="Coils"/>
    </source>
</evidence>
<feature type="coiled-coil region" evidence="1">
    <location>
        <begin position="17"/>
        <end position="86"/>
    </location>
</feature>
<dbReference type="VEuPathDB" id="AmoebaDB:NfTy_065500"/>
<feature type="coiled-coil region" evidence="1">
    <location>
        <begin position="119"/>
        <end position="277"/>
    </location>
</feature>
<dbReference type="Proteomes" id="UP000444721">
    <property type="component" value="Unassembled WGS sequence"/>
</dbReference>
<protein>
    <submittedName>
        <fullName evidence="2">Uncharacterized protein</fullName>
    </submittedName>
</protein>
<evidence type="ECO:0000313" key="2">
    <source>
        <dbReference type="EMBL" id="KAF0974935.1"/>
    </source>
</evidence>
<keyword evidence="3" id="KW-1185">Reference proteome</keyword>
<organism evidence="2 3">
    <name type="scientific">Naegleria fowleri</name>
    <name type="common">Brain eating amoeba</name>
    <dbReference type="NCBI Taxonomy" id="5763"/>
    <lineage>
        <taxon>Eukaryota</taxon>
        <taxon>Discoba</taxon>
        <taxon>Heterolobosea</taxon>
        <taxon>Tetramitia</taxon>
        <taxon>Eutetramitia</taxon>
        <taxon>Vahlkampfiidae</taxon>
        <taxon>Naegleria</taxon>
    </lineage>
</organism>
<accession>A0A6A5BMY9</accession>
<dbReference type="EMBL" id="VFQX01000049">
    <property type="protein sequence ID" value="KAF0974935.1"/>
    <property type="molecule type" value="Genomic_DNA"/>
</dbReference>
<keyword evidence="1" id="KW-0175">Coiled coil</keyword>
<dbReference type="AlphaFoldDB" id="A0A6A5BMY9"/>
<gene>
    <name evidence="2" type="ORF">FDP41_006040</name>
</gene>